<accession>A0A377XYE3</accession>
<organism evidence="2 3">
    <name type="scientific">Klebsiella pneumoniae</name>
    <dbReference type="NCBI Taxonomy" id="573"/>
    <lineage>
        <taxon>Bacteria</taxon>
        <taxon>Pseudomonadati</taxon>
        <taxon>Pseudomonadota</taxon>
        <taxon>Gammaproteobacteria</taxon>
        <taxon>Enterobacterales</taxon>
        <taxon>Enterobacteriaceae</taxon>
        <taxon>Klebsiella/Raoultella group</taxon>
        <taxon>Klebsiella</taxon>
        <taxon>Klebsiella pneumoniae complex</taxon>
    </lineage>
</organism>
<dbReference type="Proteomes" id="UP000254103">
    <property type="component" value="Unassembled WGS sequence"/>
</dbReference>
<proteinExistence type="predicted"/>
<keyword evidence="1" id="KW-0175">Coiled coil</keyword>
<protein>
    <submittedName>
        <fullName evidence="2">Uncharacterized protein</fullName>
    </submittedName>
</protein>
<sequence length="195" mass="21791">MVNLEQIKADIAARKAMPAWGPQTSIERIKTINATLPSFSLKTVEALVDMLEKAQNANAAQDDHINQQQDRIDQLENAAARLGRRLNQYSMGLVATLDVQSGRSDGNKFALVYSSAAHKLPDDVYFLYCRARPAPGVPDNAKLRELFDSWFASDCSFDRSPEASEADNIAWRESYWYVWQCCSTAILTVSQLEGL</sequence>
<dbReference type="EMBL" id="UGLJ01000002">
    <property type="protein sequence ID" value="STT92467.1"/>
    <property type="molecule type" value="Genomic_DNA"/>
</dbReference>
<feature type="coiled-coil region" evidence="1">
    <location>
        <begin position="51"/>
        <end position="85"/>
    </location>
</feature>
<name>A0A377XYE3_KLEPN</name>
<evidence type="ECO:0000256" key="1">
    <source>
        <dbReference type="SAM" id="Coils"/>
    </source>
</evidence>
<gene>
    <name evidence="2" type="ORF">NCTC5052_00843</name>
</gene>
<evidence type="ECO:0000313" key="2">
    <source>
        <dbReference type="EMBL" id="STT92467.1"/>
    </source>
</evidence>
<evidence type="ECO:0000313" key="3">
    <source>
        <dbReference type="Proteomes" id="UP000254103"/>
    </source>
</evidence>
<reference evidence="2 3" key="1">
    <citation type="submission" date="2018-06" db="EMBL/GenBank/DDBJ databases">
        <authorList>
            <consortium name="Pathogen Informatics"/>
            <person name="Doyle S."/>
        </authorList>
    </citation>
    <scope>NUCLEOTIDE SEQUENCE [LARGE SCALE GENOMIC DNA]</scope>
    <source>
        <strain evidence="2 3">NCTC5052</strain>
    </source>
</reference>
<dbReference type="AlphaFoldDB" id="A0A377XYE3"/>